<sequence length="137" mass="16316">MQLEIKKSRKYRTLVYFCLVFITSCIIGAYFHNNMLLYLGFFLIFLSIFFELRSNKLSIDAIILPGDPDENSLKFIIDDKESDFWLIKKHIIINGWIYLYAIQQGSNKKIKIWLHKSNFMNINHIRDLAKQLMFGEK</sequence>
<feature type="transmembrane region" description="Helical" evidence="1">
    <location>
        <begin position="12"/>
        <end position="30"/>
    </location>
</feature>
<dbReference type="HOGENOM" id="CLU_2057954_0_0_6"/>
<dbReference type="PROSITE" id="PS51257">
    <property type="entry name" value="PROKAR_LIPOPROTEIN"/>
    <property type="match status" value="1"/>
</dbReference>
<dbReference type="AlphaFoldDB" id="A0A097ELX9"/>
<dbReference type="RefSeq" id="WP_040007534.1">
    <property type="nucleotide sequence ID" value="NZ_CP009574.1"/>
</dbReference>
<feature type="transmembrane region" description="Helical" evidence="1">
    <location>
        <begin position="36"/>
        <end position="52"/>
    </location>
</feature>
<dbReference type="EMBL" id="CP009574">
    <property type="protein sequence ID" value="AIT08575.1"/>
    <property type="molecule type" value="Genomic_DNA"/>
</dbReference>
<protein>
    <submittedName>
        <fullName evidence="2">Membrane protein</fullName>
    </submittedName>
</protein>
<keyword evidence="1" id="KW-1133">Transmembrane helix</keyword>
<keyword evidence="1" id="KW-0472">Membrane</keyword>
<gene>
    <name evidence="2" type="ORF">LO80_00365</name>
</gene>
<accession>A0A097ELX9</accession>
<dbReference type="OrthoDB" id="5604466at2"/>
<organism evidence="2 3">
    <name type="scientific">Candidatus Francisella endociliophora</name>
    <dbReference type="NCBI Taxonomy" id="653937"/>
    <lineage>
        <taxon>Bacteria</taxon>
        <taxon>Pseudomonadati</taxon>
        <taxon>Pseudomonadota</taxon>
        <taxon>Gammaproteobacteria</taxon>
        <taxon>Thiotrichales</taxon>
        <taxon>Francisellaceae</taxon>
        <taxon>Francisella</taxon>
    </lineage>
</organism>
<keyword evidence="1" id="KW-0812">Transmembrane</keyword>
<evidence type="ECO:0000313" key="3">
    <source>
        <dbReference type="Proteomes" id="UP000029672"/>
    </source>
</evidence>
<dbReference type="KEGG" id="frf:LO80_00365"/>
<evidence type="ECO:0000313" key="2">
    <source>
        <dbReference type="EMBL" id="AIT08575.1"/>
    </source>
</evidence>
<dbReference type="STRING" id="1547445.LO80_00365"/>
<keyword evidence="3" id="KW-1185">Reference proteome</keyword>
<dbReference type="Proteomes" id="UP000029672">
    <property type="component" value="Chromosome"/>
</dbReference>
<evidence type="ECO:0000256" key="1">
    <source>
        <dbReference type="SAM" id="Phobius"/>
    </source>
</evidence>
<name>A0A097ELX9_9GAMM</name>
<proteinExistence type="predicted"/>
<reference evidence="2 3" key="1">
    <citation type="submission" date="2014-10" db="EMBL/GenBank/DDBJ databases">
        <title>Whole genome sequence of Francisella endociliophora strain FSC1006, isolated from a laboratory culture of the marine ciliate Euplotes raikovi.</title>
        <authorList>
            <person name="Granberg M."/>
            <person name="Backman S."/>
            <person name="Lundmark E."/>
            <person name="Nilsson E."/>
            <person name="Karlsson E."/>
            <person name="Thelaus J."/>
            <person name="Ohrman C."/>
            <person name="Larkeryd A."/>
            <person name="Stenberg P."/>
        </authorList>
    </citation>
    <scope>NUCLEOTIDE SEQUENCE [LARGE SCALE GENOMIC DNA]</scope>
    <source>
        <strain evidence="2 3">FSC1006</strain>
    </source>
</reference>